<proteinExistence type="inferred from homology"/>
<dbReference type="NCBIfam" id="TIGR03160">
    <property type="entry name" value="cobT_DBIPRT"/>
    <property type="match status" value="1"/>
</dbReference>
<evidence type="ECO:0000256" key="9">
    <source>
        <dbReference type="ARBA" id="ARBA00047340"/>
    </source>
</evidence>
<comment type="pathway">
    <text evidence="1 10">Nucleoside biosynthesis; alpha-ribazole biosynthesis; alpha-ribazole from 5,6-dimethylbenzimidazole: step 1/2.</text>
</comment>
<dbReference type="AlphaFoldDB" id="A0A1I1V4X4"/>
<dbReference type="InterPro" id="IPR003200">
    <property type="entry name" value="Nict_dMeBzImd_PRibTrfase"/>
</dbReference>
<dbReference type="HAMAP" id="MF_00230">
    <property type="entry name" value="CobT"/>
    <property type="match status" value="1"/>
</dbReference>
<feature type="active site" description="Proton acceptor" evidence="10">
    <location>
        <position position="316"/>
    </location>
</feature>
<dbReference type="Gene3D" id="3.40.50.10210">
    <property type="match status" value="1"/>
</dbReference>
<comment type="similarity">
    <text evidence="2 10">Belongs to the CobT family.</text>
</comment>
<dbReference type="InterPro" id="IPR023195">
    <property type="entry name" value="Nict_dMeBzImd_PRibTrfase_N"/>
</dbReference>
<evidence type="ECO:0000256" key="7">
    <source>
        <dbReference type="ARBA" id="ARBA00022679"/>
    </source>
</evidence>
<evidence type="ECO:0000256" key="3">
    <source>
        <dbReference type="ARBA" id="ARBA00011991"/>
    </source>
</evidence>
<reference evidence="11 12" key="1">
    <citation type="submission" date="2016-10" db="EMBL/GenBank/DDBJ databases">
        <authorList>
            <person name="de Groot N.N."/>
        </authorList>
    </citation>
    <scope>NUCLEOTIDE SEQUENCE [LARGE SCALE GENOMIC DNA]</scope>
    <source>
        <strain evidence="11 12">DSM 19012</strain>
    </source>
</reference>
<dbReference type="Pfam" id="PF02277">
    <property type="entry name" value="DBI_PRT"/>
    <property type="match status" value="1"/>
</dbReference>
<dbReference type="OrthoDB" id="9781491at2"/>
<evidence type="ECO:0000313" key="12">
    <source>
        <dbReference type="Proteomes" id="UP000181976"/>
    </source>
</evidence>
<dbReference type="STRING" id="385682.SAMN05444380_10237"/>
<dbReference type="PANTHER" id="PTHR43463">
    <property type="entry name" value="NICOTINATE-NUCLEOTIDE--DIMETHYLBENZIMIDAZOLE PHOSPHORIBOSYLTRANSFERASE"/>
    <property type="match status" value="1"/>
</dbReference>
<keyword evidence="6 10" id="KW-0328">Glycosyltransferase</keyword>
<keyword evidence="7 10" id="KW-0808">Transferase</keyword>
<dbReference type="FunFam" id="3.40.50.10210:FF:000001">
    <property type="entry name" value="Nicotinate-nucleotide--dimethylbenzimidazole phosphoribosyltransferase"/>
    <property type="match status" value="1"/>
</dbReference>
<keyword evidence="5 10" id="KW-0169">Cobalamin biosynthesis</keyword>
<dbReference type="SUPFAM" id="SSF52733">
    <property type="entry name" value="Nicotinate mononucleotide:5,6-dimethylbenzimidazole phosphoribosyltransferase (CobT)"/>
    <property type="match status" value="1"/>
</dbReference>
<dbReference type="EMBL" id="FONA01000002">
    <property type="protein sequence ID" value="SFD78077.1"/>
    <property type="molecule type" value="Genomic_DNA"/>
</dbReference>
<dbReference type="Gene3D" id="1.10.1610.10">
    <property type="match status" value="1"/>
</dbReference>
<keyword evidence="12" id="KW-1185">Reference proteome</keyword>
<dbReference type="GO" id="GO:0008939">
    <property type="term" value="F:nicotinate-nucleotide-dimethylbenzimidazole phosphoribosyltransferase activity"/>
    <property type="evidence" value="ECO:0007669"/>
    <property type="project" value="UniProtKB-UniRule"/>
</dbReference>
<dbReference type="NCBIfam" id="NF000996">
    <property type="entry name" value="PRK00105.1"/>
    <property type="match status" value="1"/>
</dbReference>
<dbReference type="EC" id="2.4.2.21" evidence="3 10"/>
<protein>
    <recommendedName>
        <fullName evidence="4 10">Nicotinate-nucleotide--dimethylbenzimidazole phosphoribosyltransferase</fullName>
        <shortName evidence="10">NN:DBI PRT</shortName>
        <ecNumber evidence="3 10">2.4.2.21</ecNumber>
    </recommendedName>
    <alternativeName>
        <fullName evidence="8 10">N(1)-alpha-phosphoribosyltransferase</fullName>
    </alternativeName>
</protein>
<evidence type="ECO:0000256" key="10">
    <source>
        <dbReference type="HAMAP-Rule" id="MF_00230"/>
    </source>
</evidence>
<dbReference type="UniPathway" id="UPA00061">
    <property type="reaction ID" value="UER00516"/>
</dbReference>
<dbReference type="GO" id="GO:0009236">
    <property type="term" value="P:cobalamin biosynthetic process"/>
    <property type="evidence" value="ECO:0007669"/>
    <property type="project" value="UniProtKB-UniRule"/>
</dbReference>
<name>A0A1I1V4X4_9BACT</name>
<evidence type="ECO:0000256" key="8">
    <source>
        <dbReference type="ARBA" id="ARBA00030686"/>
    </source>
</evidence>
<comment type="catalytic activity">
    <reaction evidence="9 10">
        <text>5,6-dimethylbenzimidazole + nicotinate beta-D-ribonucleotide = alpha-ribazole 5'-phosphate + nicotinate + H(+)</text>
        <dbReference type="Rhea" id="RHEA:11196"/>
        <dbReference type="ChEBI" id="CHEBI:15378"/>
        <dbReference type="ChEBI" id="CHEBI:15890"/>
        <dbReference type="ChEBI" id="CHEBI:32544"/>
        <dbReference type="ChEBI" id="CHEBI:57502"/>
        <dbReference type="ChEBI" id="CHEBI:57918"/>
        <dbReference type="EC" id="2.4.2.21"/>
    </reaction>
</comment>
<dbReference type="InterPro" id="IPR036087">
    <property type="entry name" value="Nict_dMeBzImd_PRibTrfase_sf"/>
</dbReference>
<dbReference type="InParanoid" id="A0A1I1V4X4"/>
<dbReference type="FunCoup" id="A0A1I1V4X4">
    <property type="interactions" value="94"/>
</dbReference>
<evidence type="ECO:0000256" key="4">
    <source>
        <dbReference type="ARBA" id="ARBA00015486"/>
    </source>
</evidence>
<comment type="function">
    <text evidence="10">Catalyzes the synthesis of alpha-ribazole-5'-phosphate from nicotinate mononucleotide (NAMN) and 5,6-dimethylbenzimidazole (DMB).</text>
</comment>
<dbReference type="eggNOG" id="COG2038">
    <property type="taxonomic scope" value="Bacteria"/>
</dbReference>
<evidence type="ECO:0000256" key="1">
    <source>
        <dbReference type="ARBA" id="ARBA00005049"/>
    </source>
</evidence>
<sequence>MNALQNLNIEPVENDELRKLLQYNINQKTKPVGSLGFLENLAMQIGLIQQTTTPQLKSPTMLTVAADHDITAEGVSPAPAEVTWQQVKNFLNGGGGIGLFCRKYGLELFVVDAGVNFDFESHPRLIDKKIRKGTRNFLKEPAMTIQECDRAIQNGRDVVASLAEKGSNVVGFGEMGIGNSTPATALLSVYAGIPVEECAGPGCGLDREGIINKAEVIKKAIEKHGISDRPEENLATFGGLEIATIAGGMLEAARQRMVILVDGFITTSAFMAAYAICPTVRDYAIFAHCSGEPGHKQMLEHVGARALLNLDMRLGEGTGAALAYPIVEGSVAMLNQMTSFGEAKVYNVADKLGQ</sequence>
<dbReference type="RefSeq" id="WP_010527981.1">
    <property type="nucleotide sequence ID" value="NZ_AFSL01000065.1"/>
</dbReference>
<evidence type="ECO:0000256" key="6">
    <source>
        <dbReference type="ARBA" id="ARBA00022676"/>
    </source>
</evidence>
<organism evidence="11 12">
    <name type="scientific">Thermophagus xiamenensis</name>
    <dbReference type="NCBI Taxonomy" id="385682"/>
    <lineage>
        <taxon>Bacteria</taxon>
        <taxon>Pseudomonadati</taxon>
        <taxon>Bacteroidota</taxon>
        <taxon>Bacteroidia</taxon>
        <taxon>Marinilabiliales</taxon>
        <taxon>Marinilabiliaceae</taxon>
        <taxon>Thermophagus</taxon>
    </lineage>
</organism>
<evidence type="ECO:0000256" key="2">
    <source>
        <dbReference type="ARBA" id="ARBA00007110"/>
    </source>
</evidence>
<evidence type="ECO:0000313" key="11">
    <source>
        <dbReference type="EMBL" id="SFD78077.1"/>
    </source>
</evidence>
<evidence type="ECO:0000256" key="5">
    <source>
        <dbReference type="ARBA" id="ARBA00022573"/>
    </source>
</evidence>
<dbReference type="CDD" id="cd02439">
    <property type="entry name" value="DMB-PRT_CobT"/>
    <property type="match status" value="1"/>
</dbReference>
<dbReference type="InterPro" id="IPR017846">
    <property type="entry name" value="Nict_dMeBzImd_PRibTrfase_bact"/>
</dbReference>
<accession>A0A1I1V4X4</accession>
<gene>
    <name evidence="10" type="primary">cobT</name>
    <name evidence="11" type="ORF">SAMN05444380_10237</name>
</gene>
<dbReference type="PANTHER" id="PTHR43463:SF1">
    <property type="entry name" value="NICOTINATE-NUCLEOTIDE--DIMETHYLBENZIMIDAZOLE PHOSPHORIBOSYLTRANSFERASE"/>
    <property type="match status" value="1"/>
</dbReference>
<dbReference type="Proteomes" id="UP000181976">
    <property type="component" value="Unassembled WGS sequence"/>
</dbReference>